<dbReference type="InterPro" id="IPR036704">
    <property type="entry name" value="RraA/RraA-like_sf"/>
</dbReference>
<sequence>MTYITEERTALSEDALIERLKALPTAAVSDALDALGIAGQLLGVAPRTATGTAAGRAFTVRYEPVDEHGGTVGDFLDEVPAGHVVVIENAARTDCTVWGGIMSRVAAARGVAGTVVYGACRDLAASEQAGYALWSSAVFMRTGKDRVRCAEVQGRVQIAGVAVAPSDYVLADADGVLVIPANRVEEVLALAEEIERTETAIAEAAIEGGSLVAARTSFGYHALQSARDSR</sequence>
<keyword evidence="15" id="KW-1185">Reference proteome</keyword>
<evidence type="ECO:0000313" key="14">
    <source>
        <dbReference type="EMBL" id="KHL01501.1"/>
    </source>
</evidence>
<dbReference type="CDD" id="cd16841">
    <property type="entry name" value="RraA_family"/>
    <property type="match status" value="1"/>
</dbReference>
<evidence type="ECO:0000256" key="12">
    <source>
        <dbReference type="ARBA" id="ARBA00047973"/>
    </source>
</evidence>
<comment type="cofactor">
    <cofactor evidence="2">
        <name>a divalent metal cation</name>
        <dbReference type="ChEBI" id="CHEBI:60240"/>
    </cofactor>
</comment>
<dbReference type="RefSeq" id="WP_043126058.1">
    <property type="nucleotide sequence ID" value="NZ_JTDL01000141.1"/>
</dbReference>
<dbReference type="Gene3D" id="3.50.30.40">
    <property type="entry name" value="Ribonuclease E inhibitor RraA/RraA-like"/>
    <property type="match status" value="1"/>
</dbReference>
<keyword evidence="13" id="KW-0479">Metal-binding</keyword>
<comment type="similarity">
    <text evidence="3">Belongs to the class II aldolase/RraA-like family.</text>
</comment>
<evidence type="ECO:0000256" key="1">
    <source>
        <dbReference type="ARBA" id="ARBA00001342"/>
    </source>
</evidence>
<comment type="catalytic activity">
    <reaction evidence="1">
        <text>4-hydroxy-4-methyl-2-oxoglutarate = 2 pyruvate</text>
        <dbReference type="Rhea" id="RHEA:22748"/>
        <dbReference type="ChEBI" id="CHEBI:15361"/>
        <dbReference type="ChEBI" id="CHEBI:58276"/>
        <dbReference type="EC" id="4.1.3.17"/>
    </reaction>
</comment>
<dbReference type="GO" id="GO:0046872">
    <property type="term" value="F:metal ion binding"/>
    <property type="evidence" value="ECO:0007669"/>
    <property type="project" value="UniProtKB-KW"/>
</dbReference>
<comment type="function">
    <text evidence="8">Catalyzes the aldol cleavage of 4-hydroxy-4-methyl-2-oxoglutarate (HMG) into 2 molecules of pyruvate. Also contains a secondary oxaloacetate (OAA) decarboxylase activity due to the common pyruvate enolate transition state formed following C-C bond cleavage in the retro-aldol and decarboxylation reactions.</text>
</comment>
<comment type="catalytic activity">
    <reaction evidence="12">
        <text>oxaloacetate + H(+) = pyruvate + CO2</text>
        <dbReference type="Rhea" id="RHEA:15641"/>
        <dbReference type="ChEBI" id="CHEBI:15361"/>
        <dbReference type="ChEBI" id="CHEBI:15378"/>
        <dbReference type="ChEBI" id="CHEBI:16452"/>
        <dbReference type="ChEBI" id="CHEBI:16526"/>
        <dbReference type="EC" id="4.1.1.112"/>
    </reaction>
</comment>
<reference evidence="14 15" key="1">
    <citation type="submission" date="2014-09" db="EMBL/GenBank/DDBJ databases">
        <title>Genome sequence of Sinomonas sp. MUSC 117.</title>
        <authorList>
            <person name="Lee L.-H."/>
        </authorList>
    </citation>
    <scope>NUCLEOTIDE SEQUENCE [LARGE SCALE GENOMIC DNA]</scope>
    <source>
        <strain evidence="14 15">MUSC 117</strain>
    </source>
</reference>
<evidence type="ECO:0000256" key="8">
    <source>
        <dbReference type="ARBA" id="ARBA00025046"/>
    </source>
</evidence>
<accession>A0A0B2AI47</accession>
<dbReference type="EC" id="4.1.1.112" evidence="6"/>
<evidence type="ECO:0000256" key="6">
    <source>
        <dbReference type="ARBA" id="ARBA00012947"/>
    </source>
</evidence>
<dbReference type="STRING" id="1338436.LK10_16225"/>
<dbReference type="SUPFAM" id="SSF89562">
    <property type="entry name" value="RraA-like"/>
    <property type="match status" value="1"/>
</dbReference>
<comment type="caution">
    <text evidence="14">The sequence shown here is derived from an EMBL/GenBank/DDBJ whole genome shotgun (WGS) entry which is preliminary data.</text>
</comment>
<dbReference type="EC" id="4.1.3.17" evidence="5"/>
<dbReference type="EMBL" id="JTDL01000141">
    <property type="protein sequence ID" value="KHL01501.1"/>
    <property type="molecule type" value="Genomic_DNA"/>
</dbReference>
<evidence type="ECO:0000256" key="11">
    <source>
        <dbReference type="ARBA" id="ARBA00032305"/>
    </source>
</evidence>
<evidence type="ECO:0000256" key="13">
    <source>
        <dbReference type="PIRSR" id="PIRSR605493-1"/>
    </source>
</evidence>
<dbReference type="OrthoDB" id="9805307at2"/>
<feature type="binding site" evidence="13">
    <location>
        <position position="121"/>
    </location>
    <ligand>
        <name>substrate</name>
    </ligand>
</feature>
<name>A0A0B2AI47_9MICC</name>
<dbReference type="AlphaFoldDB" id="A0A0B2AI47"/>
<organism evidence="14 15">
    <name type="scientific">Sinomonas humi</name>
    <dbReference type="NCBI Taxonomy" id="1338436"/>
    <lineage>
        <taxon>Bacteria</taxon>
        <taxon>Bacillati</taxon>
        <taxon>Actinomycetota</taxon>
        <taxon>Actinomycetes</taxon>
        <taxon>Micrococcales</taxon>
        <taxon>Micrococcaceae</taxon>
        <taxon>Sinomonas</taxon>
    </lineage>
</organism>
<feature type="binding site" evidence="13">
    <location>
        <begin position="99"/>
        <end position="102"/>
    </location>
    <ligand>
        <name>substrate</name>
    </ligand>
</feature>
<gene>
    <name evidence="14" type="ORF">LK10_16225</name>
</gene>
<dbReference type="Proteomes" id="UP000030982">
    <property type="component" value="Unassembled WGS sequence"/>
</dbReference>
<keyword evidence="13" id="KW-0460">Magnesium</keyword>
<protein>
    <recommendedName>
        <fullName evidence="7">Putative 4-hydroxy-4-methyl-2-oxoglutarate aldolase</fullName>
        <ecNumber evidence="6">4.1.1.112</ecNumber>
        <ecNumber evidence="5">4.1.3.17</ecNumber>
    </recommendedName>
    <alternativeName>
        <fullName evidence="11">Oxaloacetate decarboxylase</fullName>
    </alternativeName>
    <alternativeName>
        <fullName evidence="9">Regulator of ribonuclease activity homolog</fullName>
    </alternativeName>
    <alternativeName>
        <fullName evidence="10">RraA-like protein</fullName>
    </alternativeName>
</protein>
<evidence type="ECO:0000256" key="4">
    <source>
        <dbReference type="ARBA" id="ARBA00011233"/>
    </source>
</evidence>
<comment type="subunit">
    <text evidence="4">Homotrimer.</text>
</comment>
<evidence type="ECO:0000256" key="7">
    <source>
        <dbReference type="ARBA" id="ARBA00016549"/>
    </source>
</evidence>
<evidence type="ECO:0000256" key="10">
    <source>
        <dbReference type="ARBA" id="ARBA00030169"/>
    </source>
</evidence>
<dbReference type="GO" id="GO:0008948">
    <property type="term" value="F:oxaloacetate decarboxylase activity"/>
    <property type="evidence" value="ECO:0007669"/>
    <property type="project" value="UniProtKB-EC"/>
</dbReference>
<evidence type="ECO:0000256" key="5">
    <source>
        <dbReference type="ARBA" id="ARBA00012213"/>
    </source>
</evidence>
<dbReference type="InterPro" id="IPR005493">
    <property type="entry name" value="RraA/RraA-like"/>
</dbReference>
<evidence type="ECO:0000256" key="2">
    <source>
        <dbReference type="ARBA" id="ARBA00001968"/>
    </source>
</evidence>
<evidence type="ECO:0000313" key="15">
    <source>
        <dbReference type="Proteomes" id="UP000030982"/>
    </source>
</evidence>
<feature type="binding site" evidence="13">
    <location>
        <position position="122"/>
    </location>
    <ligand>
        <name>Mg(2+)</name>
        <dbReference type="ChEBI" id="CHEBI:18420"/>
    </ligand>
</feature>
<dbReference type="PANTHER" id="PTHR33254:SF4">
    <property type="entry name" value="4-HYDROXY-4-METHYL-2-OXOGLUTARATE ALDOLASE 3-RELATED"/>
    <property type="match status" value="1"/>
</dbReference>
<evidence type="ECO:0000256" key="9">
    <source>
        <dbReference type="ARBA" id="ARBA00029596"/>
    </source>
</evidence>
<comment type="cofactor">
    <cofactor evidence="13">
        <name>Mg(2+)</name>
        <dbReference type="ChEBI" id="CHEBI:18420"/>
    </cofactor>
</comment>
<evidence type="ECO:0000256" key="3">
    <source>
        <dbReference type="ARBA" id="ARBA00008621"/>
    </source>
</evidence>
<dbReference type="Pfam" id="PF03737">
    <property type="entry name" value="RraA-like"/>
    <property type="match status" value="1"/>
</dbReference>
<dbReference type="PANTHER" id="PTHR33254">
    <property type="entry name" value="4-HYDROXY-4-METHYL-2-OXOGLUTARATE ALDOLASE 3-RELATED"/>
    <property type="match status" value="1"/>
</dbReference>
<proteinExistence type="inferred from homology"/>
<dbReference type="GO" id="GO:0047443">
    <property type="term" value="F:4-hydroxy-4-methyl-2-oxoglutarate aldolase activity"/>
    <property type="evidence" value="ECO:0007669"/>
    <property type="project" value="UniProtKB-EC"/>
</dbReference>